<evidence type="ECO:0000313" key="5">
    <source>
        <dbReference type="EMBL" id="RDC63729.1"/>
    </source>
</evidence>
<evidence type="ECO:0000256" key="2">
    <source>
        <dbReference type="ARBA" id="ARBA00022679"/>
    </source>
</evidence>
<evidence type="ECO:0000256" key="4">
    <source>
        <dbReference type="PIRNR" id="PIRNR006078"/>
    </source>
</evidence>
<dbReference type="GO" id="GO:0031388">
    <property type="term" value="P:organic acid phosphorylation"/>
    <property type="evidence" value="ECO:0007669"/>
    <property type="project" value="UniProtKB-UniRule"/>
</dbReference>
<dbReference type="Gene3D" id="3.40.50.10350">
    <property type="entry name" value="Glycerate kinase, domain 1"/>
    <property type="match status" value="1"/>
</dbReference>
<comment type="similarity">
    <text evidence="1 4">Belongs to the glycerate kinase type-1 family.</text>
</comment>
<name>A0A369QLK2_9BACT</name>
<dbReference type="InterPro" id="IPR018197">
    <property type="entry name" value="Glycerate_kinase_RE-like"/>
</dbReference>
<keyword evidence="6" id="KW-1185">Reference proteome</keyword>
<keyword evidence="3 4" id="KW-0418">Kinase</keyword>
<accession>A0A369QLK2</accession>
<dbReference type="PIRSF" id="PIRSF006078">
    <property type="entry name" value="GlxK"/>
    <property type="match status" value="1"/>
</dbReference>
<protein>
    <submittedName>
        <fullName evidence="5">Glycerate 3-kinase</fullName>
        <ecNumber evidence="5">2.7.1.31</ecNumber>
    </submittedName>
</protein>
<organism evidence="5 6">
    <name type="scientific">Adhaeribacter pallidiroseus</name>
    <dbReference type="NCBI Taxonomy" id="2072847"/>
    <lineage>
        <taxon>Bacteria</taxon>
        <taxon>Pseudomonadati</taxon>
        <taxon>Bacteroidota</taxon>
        <taxon>Cytophagia</taxon>
        <taxon>Cytophagales</taxon>
        <taxon>Hymenobacteraceae</taxon>
        <taxon>Adhaeribacter</taxon>
    </lineage>
</organism>
<evidence type="ECO:0000313" key="6">
    <source>
        <dbReference type="Proteomes" id="UP000253919"/>
    </source>
</evidence>
<dbReference type="PANTHER" id="PTHR21599">
    <property type="entry name" value="GLYCERATE KINASE"/>
    <property type="match status" value="1"/>
</dbReference>
<dbReference type="Pfam" id="PF02595">
    <property type="entry name" value="Gly_kinase"/>
    <property type="match status" value="1"/>
</dbReference>
<comment type="caution">
    <text evidence="5">The sequence shown here is derived from an EMBL/GenBank/DDBJ whole genome shotgun (WGS) entry which is preliminary data.</text>
</comment>
<dbReference type="NCBIfam" id="TIGR00045">
    <property type="entry name" value="glycerate kinase"/>
    <property type="match status" value="1"/>
</dbReference>
<dbReference type="Proteomes" id="UP000253919">
    <property type="component" value="Unassembled WGS sequence"/>
</dbReference>
<keyword evidence="2 4" id="KW-0808">Transferase</keyword>
<dbReference type="InterPro" id="IPR018193">
    <property type="entry name" value="Glyc_kinase_flavodox-like_fold"/>
</dbReference>
<reference evidence="5 6" key="1">
    <citation type="submission" date="2018-04" db="EMBL/GenBank/DDBJ databases">
        <title>Adhaeribacter sp. HMF7616 genome sequencing and assembly.</title>
        <authorList>
            <person name="Kang H."/>
            <person name="Kang J."/>
            <person name="Cha I."/>
            <person name="Kim H."/>
            <person name="Joh K."/>
        </authorList>
    </citation>
    <scope>NUCLEOTIDE SEQUENCE [LARGE SCALE GENOMIC DNA]</scope>
    <source>
        <strain evidence="5 6">HMF7616</strain>
    </source>
</reference>
<dbReference type="GO" id="GO:0008887">
    <property type="term" value="F:glycerate kinase activity"/>
    <property type="evidence" value="ECO:0007669"/>
    <property type="project" value="UniProtKB-UniRule"/>
</dbReference>
<evidence type="ECO:0000256" key="1">
    <source>
        <dbReference type="ARBA" id="ARBA00006284"/>
    </source>
</evidence>
<dbReference type="RefSeq" id="WP_115372979.1">
    <property type="nucleotide sequence ID" value="NZ_QASA01000001.1"/>
</dbReference>
<gene>
    <name evidence="5" type="primary">glxK</name>
    <name evidence="5" type="ORF">AHMF7616_02337</name>
</gene>
<dbReference type="SUPFAM" id="SSF110738">
    <property type="entry name" value="Glycerate kinase I"/>
    <property type="match status" value="1"/>
</dbReference>
<dbReference type="OrthoDB" id="9774290at2"/>
<dbReference type="InterPro" id="IPR036129">
    <property type="entry name" value="Glycerate_kinase_sf"/>
</dbReference>
<dbReference type="AlphaFoldDB" id="A0A369QLK2"/>
<dbReference type="EMBL" id="QASA01000001">
    <property type="protein sequence ID" value="RDC63729.1"/>
    <property type="molecule type" value="Genomic_DNA"/>
</dbReference>
<sequence length="381" mass="39781">MHIVIAPNAFKHSLSGMAVARAIKTGLEESGLQATYSLFPIADGGEGMMEILVNYWQGTYQTVWVQDPLGRPIEAMFGLVNQGKTAIIELAQASGLKHVTHTERNPLKASTYGTGQVIKAALAGGATQFLIGLGNSATVDGGTGLLQALGARFYDKNDQLMPVGAAPLAQLARVDLTDLDPQLISGNITVVCDVDNPLLGEYGAARVFGPQKGADAAMVEILEAGLAQLAAVTQLQLSKNIAALPHGGAAGGTAASLAAFLNAKLVAGTEYILKKTHFKELLQKAGLLITAEGGLDEQTLAGKGPYGVAKLAKNLKIPVIVLAGQIPAAIDLNRFTYFDAVFPIGTGPVTLAEALAQTTVNLNRTACQIGKLLQMSFRKQV</sequence>
<dbReference type="Gene3D" id="3.90.1510.10">
    <property type="entry name" value="Glycerate kinase, domain 2"/>
    <property type="match status" value="1"/>
</dbReference>
<dbReference type="InterPro" id="IPR004381">
    <property type="entry name" value="Glycerate_kinase"/>
</dbReference>
<evidence type="ECO:0000256" key="3">
    <source>
        <dbReference type="ARBA" id="ARBA00022777"/>
    </source>
</evidence>
<dbReference type="EC" id="2.7.1.31" evidence="5"/>
<dbReference type="PANTHER" id="PTHR21599:SF0">
    <property type="entry name" value="GLYCERATE KINASE"/>
    <property type="match status" value="1"/>
</dbReference>
<proteinExistence type="inferred from homology"/>